<dbReference type="RefSeq" id="WP_154435494.1">
    <property type="nucleotide sequence ID" value="NZ_VUNC01000005.1"/>
</dbReference>
<comment type="caution">
    <text evidence="4">The sequence shown here is derived from an EMBL/GenBank/DDBJ whole genome shotgun (WGS) entry which is preliminary data.</text>
</comment>
<dbReference type="EMBL" id="VUNC01000005">
    <property type="protein sequence ID" value="MST72900.1"/>
    <property type="molecule type" value="Genomic_DNA"/>
</dbReference>
<feature type="transmembrane region" description="Helical" evidence="1">
    <location>
        <begin position="322"/>
        <end position="341"/>
    </location>
</feature>
<keyword evidence="2" id="KW-0732">Signal</keyword>
<dbReference type="InterPro" id="IPR038174">
    <property type="entry name" value="Strep_pil_link_sf"/>
</dbReference>
<sequence>MKLTKTNLKGIAAAAVFAGTMAMAPVSALAVANNPTYVGDQTLVTKQWDAASPSQLNNDETFTFQISYDGAEQVGTWDVATLNFQTKTVDLTADWATLANGGTSASASLTARQLFGNTNFYNPGIYTFTVREIAGSNPNITYSGVVYKVKVNVSMPDDYPAGTQTVIRSIKVYDSAGNKVGDTATFENTESENESLNVSKTVAGTAANTGDTFTYTLDLGGVQGNYAYEIKSGSTSVSTGEISSGQTFKLKHGQAIEIKNLPKGATYTVTEADTEYDETNTVNDVASTDGHVASGTIAATNNVAFKNERGFAPDTGITMNTLPFVTVGIVAAVGGATLVISRRRRSSGEDF</sequence>
<proteinExistence type="predicted"/>
<evidence type="ECO:0000256" key="2">
    <source>
        <dbReference type="SAM" id="SignalP"/>
    </source>
</evidence>
<dbReference type="Gene3D" id="2.60.40.1140">
    <property type="entry name" value="Collagen-binding surface protein Cna, B-type domain"/>
    <property type="match status" value="1"/>
</dbReference>
<accession>A0A6N7XBE1</accession>
<dbReference type="AlphaFoldDB" id="A0A6N7XBE1"/>
<keyword evidence="1" id="KW-1133">Transmembrane helix</keyword>
<dbReference type="Gene3D" id="2.60.40.3050">
    <property type="match status" value="1"/>
</dbReference>
<keyword evidence="5" id="KW-1185">Reference proteome</keyword>
<dbReference type="NCBIfam" id="TIGR01167">
    <property type="entry name" value="LPXTG_anchor"/>
    <property type="match status" value="1"/>
</dbReference>
<evidence type="ECO:0000256" key="1">
    <source>
        <dbReference type="SAM" id="Phobius"/>
    </source>
</evidence>
<dbReference type="Pfam" id="PF24547">
    <property type="entry name" value="DUF7601"/>
    <property type="match status" value="1"/>
</dbReference>
<evidence type="ECO:0000259" key="3">
    <source>
        <dbReference type="Pfam" id="PF24547"/>
    </source>
</evidence>
<organism evidence="4 5">
    <name type="scientific">Olsenella porci</name>
    <dbReference type="NCBI Taxonomy" id="2652279"/>
    <lineage>
        <taxon>Bacteria</taxon>
        <taxon>Bacillati</taxon>
        <taxon>Actinomycetota</taxon>
        <taxon>Coriobacteriia</taxon>
        <taxon>Coriobacteriales</taxon>
        <taxon>Atopobiaceae</taxon>
        <taxon>Olsenella</taxon>
    </lineage>
</organism>
<feature type="domain" description="DUF7601" evidence="3">
    <location>
        <begin position="195"/>
        <end position="309"/>
    </location>
</feature>
<protein>
    <submittedName>
        <fullName evidence="4">LPXTG cell wall anchor domain-containing protein</fullName>
    </submittedName>
</protein>
<dbReference type="InterPro" id="IPR055382">
    <property type="entry name" value="DUF7601"/>
</dbReference>
<name>A0A6N7XBE1_9ACTN</name>
<feature type="signal peptide" evidence="2">
    <location>
        <begin position="1"/>
        <end position="28"/>
    </location>
</feature>
<dbReference type="Proteomes" id="UP000469325">
    <property type="component" value="Unassembled WGS sequence"/>
</dbReference>
<evidence type="ECO:0000313" key="4">
    <source>
        <dbReference type="EMBL" id="MST72900.1"/>
    </source>
</evidence>
<keyword evidence="1" id="KW-0472">Membrane</keyword>
<keyword evidence="1" id="KW-0812">Transmembrane</keyword>
<gene>
    <name evidence="4" type="ORF">FYJ68_07245</name>
</gene>
<feature type="chain" id="PRO_5039651801" evidence="2">
    <location>
        <begin position="29"/>
        <end position="351"/>
    </location>
</feature>
<evidence type="ECO:0000313" key="5">
    <source>
        <dbReference type="Proteomes" id="UP000469325"/>
    </source>
</evidence>
<reference evidence="4 5" key="1">
    <citation type="submission" date="2019-08" db="EMBL/GenBank/DDBJ databases">
        <title>In-depth cultivation of the pig gut microbiome towards novel bacterial diversity and tailored functional studies.</title>
        <authorList>
            <person name="Wylensek D."/>
            <person name="Hitch T.C.A."/>
            <person name="Clavel T."/>
        </authorList>
    </citation>
    <scope>NUCLEOTIDE SEQUENCE [LARGE SCALE GENOMIC DNA]</scope>
    <source>
        <strain evidence="4 5">CA-Schmier-601-WT-1</strain>
    </source>
</reference>